<keyword evidence="2" id="KW-1185">Reference proteome</keyword>
<accession>A0A0C3JRR3</accession>
<evidence type="ECO:0000313" key="1">
    <source>
        <dbReference type="EMBL" id="KIO00177.1"/>
    </source>
</evidence>
<dbReference type="InParanoid" id="A0A0C3JRR3"/>
<name>A0A0C3JRR3_PISTI</name>
<gene>
    <name evidence="1" type="ORF">M404DRAFT_1004108</name>
</gene>
<sequence length="85" mass="10103">MTHHAQDRTFSNQGGLVSAYLKAFRALVLRGATYRMHLMLWETQSSCSNIGCYGLHLLWFPTCRKEPFLRLHQTNWYDLRRSRRT</sequence>
<evidence type="ECO:0000313" key="2">
    <source>
        <dbReference type="Proteomes" id="UP000054217"/>
    </source>
</evidence>
<dbReference type="AlphaFoldDB" id="A0A0C3JRR3"/>
<protein>
    <submittedName>
        <fullName evidence="1">Uncharacterized protein</fullName>
    </submittedName>
</protein>
<dbReference type="HOGENOM" id="CLU_2549265_0_0_1"/>
<dbReference type="Proteomes" id="UP000054217">
    <property type="component" value="Unassembled WGS sequence"/>
</dbReference>
<reference evidence="2" key="2">
    <citation type="submission" date="2015-01" db="EMBL/GenBank/DDBJ databases">
        <title>Evolutionary Origins and Diversification of the Mycorrhizal Mutualists.</title>
        <authorList>
            <consortium name="DOE Joint Genome Institute"/>
            <consortium name="Mycorrhizal Genomics Consortium"/>
            <person name="Kohler A."/>
            <person name="Kuo A."/>
            <person name="Nagy L.G."/>
            <person name="Floudas D."/>
            <person name="Copeland A."/>
            <person name="Barry K.W."/>
            <person name="Cichocki N."/>
            <person name="Veneault-Fourrey C."/>
            <person name="LaButti K."/>
            <person name="Lindquist E.A."/>
            <person name="Lipzen A."/>
            <person name="Lundell T."/>
            <person name="Morin E."/>
            <person name="Murat C."/>
            <person name="Riley R."/>
            <person name="Ohm R."/>
            <person name="Sun H."/>
            <person name="Tunlid A."/>
            <person name="Henrissat B."/>
            <person name="Grigoriev I.V."/>
            <person name="Hibbett D.S."/>
            <person name="Martin F."/>
        </authorList>
    </citation>
    <scope>NUCLEOTIDE SEQUENCE [LARGE SCALE GENOMIC DNA]</scope>
    <source>
        <strain evidence="2">Marx 270</strain>
    </source>
</reference>
<dbReference type="EMBL" id="KN831998">
    <property type="protein sequence ID" value="KIO00177.1"/>
    <property type="molecule type" value="Genomic_DNA"/>
</dbReference>
<proteinExistence type="predicted"/>
<organism evidence="1 2">
    <name type="scientific">Pisolithus tinctorius Marx 270</name>
    <dbReference type="NCBI Taxonomy" id="870435"/>
    <lineage>
        <taxon>Eukaryota</taxon>
        <taxon>Fungi</taxon>
        <taxon>Dikarya</taxon>
        <taxon>Basidiomycota</taxon>
        <taxon>Agaricomycotina</taxon>
        <taxon>Agaricomycetes</taxon>
        <taxon>Agaricomycetidae</taxon>
        <taxon>Boletales</taxon>
        <taxon>Sclerodermatineae</taxon>
        <taxon>Pisolithaceae</taxon>
        <taxon>Pisolithus</taxon>
    </lineage>
</organism>
<reference evidence="1 2" key="1">
    <citation type="submission" date="2014-04" db="EMBL/GenBank/DDBJ databases">
        <authorList>
            <consortium name="DOE Joint Genome Institute"/>
            <person name="Kuo A."/>
            <person name="Kohler A."/>
            <person name="Costa M.D."/>
            <person name="Nagy L.G."/>
            <person name="Floudas D."/>
            <person name="Copeland A."/>
            <person name="Barry K.W."/>
            <person name="Cichocki N."/>
            <person name="Veneault-Fourrey C."/>
            <person name="LaButti K."/>
            <person name="Lindquist E.A."/>
            <person name="Lipzen A."/>
            <person name="Lundell T."/>
            <person name="Morin E."/>
            <person name="Murat C."/>
            <person name="Sun H."/>
            <person name="Tunlid A."/>
            <person name="Henrissat B."/>
            <person name="Grigoriev I.V."/>
            <person name="Hibbett D.S."/>
            <person name="Martin F."/>
            <person name="Nordberg H.P."/>
            <person name="Cantor M.N."/>
            <person name="Hua S.X."/>
        </authorList>
    </citation>
    <scope>NUCLEOTIDE SEQUENCE [LARGE SCALE GENOMIC DNA]</scope>
    <source>
        <strain evidence="1 2">Marx 270</strain>
    </source>
</reference>
<feature type="non-terminal residue" evidence="1">
    <location>
        <position position="1"/>
    </location>
</feature>